<dbReference type="Proteomes" id="UP001462640">
    <property type="component" value="Unassembled WGS sequence"/>
</dbReference>
<gene>
    <name evidence="2" type="ORF">ABDJ40_23775</name>
</gene>
<dbReference type="EMBL" id="JBDPZC010000019">
    <property type="protein sequence ID" value="MEO3715805.1"/>
    <property type="molecule type" value="Genomic_DNA"/>
</dbReference>
<evidence type="ECO:0000313" key="2">
    <source>
        <dbReference type="EMBL" id="MEO3715805.1"/>
    </source>
</evidence>
<dbReference type="InterPro" id="IPR040836">
    <property type="entry name" value="SAVED"/>
</dbReference>
<reference evidence="2 3" key="1">
    <citation type="submission" date="2024-05" db="EMBL/GenBank/DDBJ databases">
        <title>Roseateles sp. 2.12 16S ribosomal RNA gene Genome sequencing and assembly.</title>
        <authorList>
            <person name="Woo H."/>
        </authorList>
    </citation>
    <scope>NUCLEOTIDE SEQUENCE [LARGE SCALE GENOMIC DNA]</scope>
    <source>
        <strain evidence="2 3">2.12</strain>
    </source>
</reference>
<feature type="non-terminal residue" evidence="2">
    <location>
        <position position="592"/>
    </location>
</feature>
<comment type="caution">
    <text evidence="2">The sequence shown here is derived from an EMBL/GenBank/DDBJ whole genome shotgun (WGS) entry which is preliminary data.</text>
</comment>
<keyword evidence="3" id="KW-1185">Reference proteome</keyword>
<name>A0ABV0GLB2_9BURK</name>
<dbReference type="Pfam" id="PF18145">
    <property type="entry name" value="SAVED"/>
    <property type="match status" value="1"/>
</dbReference>
<dbReference type="RefSeq" id="WP_347613493.1">
    <property type="nucleotide sequence ID" value="NZ_JBDPZC010000019.1"/>
</dbReference>
<feature type="domain" description="SMODS-associated and fused to various effectors" evidence="1">
    <location>
        <begin position="345"/>
        <end position="547"/>
    </location>
</feature>
<accession>A0ABV0GLB2</accession>
<sequence length="592" mass="66748">MRSTLSVKVRTAKRCGLGETCSVQCSRSAELSSTKKATEQMTQAVNTLRYGQAFQARIFWTYAVQLLKASPTVRRVGFESGPQGFDDVWVEYEPGRGLIDRFGRRLQVERFQCKWHVANGTFTHVDLTLPAYSGATTTSLLQRARDAFLSDQAKGQESRIRLMTNHRIHTDDVLYKVVEQQHHMLKIEEFFQGVRRNSQYWQAREVWRSHLGMDDDALRPFVERLALTSVSESLDDFRQKMDTALHAYGLQPSDSGVSSTHYDQLPYDWLAQGRNQFDAKSFREACSDEMLFADQAPQPVKVFGVKSFEHGFDRLEARCDDVLNLLRHFEDRFIRPEFKWDTDLLPQLDSFVRHAAQGESRLRLAMDAHTTLAFAAGVVLDTKSGKTVELQQRTRGGYAIWAADDTPVDSSWPAWQLTDVDLETGGADIAVAVSIARPCEQDVRRFIASKSGVGRLVVANLASGASQVSVLNGAHADQLADRLANHLKDVRTRTSGFERPRLHLFLSSPYAFAFFLGRHLKVLKPVTLYEFDFDTERGGSYEASLSIPAIIWNTKGLPTFRQRRQSAKIGGVDHQSAAMLKGEVHGQEYPSS</sequence>
<evidence type="ECO:0000313" key="3">
    <source>
        <dbReference type="Proteomes" id="UP001462640"/>
    </source>
</evidence>
<proteinExistence type="predicted"/>
<dbReference type="NCBIfam" id="NF033611">
    <property type="entry name" value="SAVED"/>
    <property type="match status" value="1"/>
</dbReference>
<organism evidence="2 3">
    <name type="scientific">Roseateles flavus</name>
    <dbReference type="NCBI Taxonomy" id="3149041"/>
    <lineage>
        <taxon>Bacteria</taxon>
        <taxon>Pseudomonadati</taxon>
        <taxon>Pseudomonadota</taxon>
        <taxon>Betaproteobacteria</taxon>
        <taxon>Burkholderiales</taxon>
        <taxon>Sphaerotilaceae</taxon>
        <taxon>Roseateles</taxon>
    </lineage>
</organism>
<protein>
    <submittedName>
        <fullName evidence="2">SAVED domain-containing protein</fullName>
    </submittedName>
</protein>
<evidence type="ECO:0000259" key="1">
    <source>
        <dbReference type="Pfam" id="PF18145"/>
    </source>
</evidence>